<keyword evidence="4" id="KW-0804">Transcription</keyword>
<dbReference type="PATRIC" id="fig|1423715.3.peg.2011"/>
<dbReference type="SUPFAM" id="SSF46785">
    <property type="entry name" value="Winged helix' DNA-binding domain"/>
    <property type="match status" value="1"/>
</dbReference>
<dbReference type="InterPro" id="IPR036390">
    <property type="entry name" value="WH_DNA-bd_sf"/>
</dbReference>
<keyword evidence="2" id="KW-0805">Transcription regulation</keyword>
<dbReference type="GO" id="GO:0032993">
    <property type="term" value="C:protein-DNA complex"/>
    <property type="evidence" value="ECO:0007669"/>
    <property type="project" value="TreeGrafter"/>
</dbReference>
<keyword evidence="7" id="KW-1185">Reference proteome</keyword>
<dbReference type="GO" id="GO:0003700">
    <property type="term" value="F:DNA-binding transcription factor activity"/>
    <property type="evidence" value="ECO:0007669"/>
    <property type="project" value="InterPro"/>
</dbReference>
<evidence type="ECO:0000256" key="4">
    <source>
        <dbReference type="ARBA" id="ARBA00023163"/>
    </source>
</evidence>
<evidence type="ECO:0000313" key="7">
    <source>
        <dbReference type="Proteomes" id="UP000051955"/>
    </source>
</evidence>
<dbReference type="Pfam" id="PF03466">
    <property type="entry name" value="LysR_substrate"/>
    <property type="match status" value="1"/>
</dbReference>
<dbReference type="Gene3D" id="3.40.190.290">
    <property type="match status" value="1"/>
</dbReference>
<dbReference type="InterPro" id="IPR036388">
    <property type="entry name" value="WH-like_DNA-bd_sf"/>
</dbReference>
<organism evidence="6 7">
    <name type="scientific">Levilactobacillus acidifarinae DSM 19394 = JCM 15949</name>
    <dbReference type="NCBI Taxonomy" id="1423715"/>
    <lineage>
        <taxon>Bacteria</taxon>
        <taxon>Bacillati</taxon>
        <taxon>Bacillota</taxon>
        <taxon>Bacilli</taxon>
        <taxon>Lactobacillales</taxon>
        <taxon>Lactobacillaceae</taxon>
        <taxon>Levilactobacillus</taxon>
    </lineage>
</organism>
<gene>
    <name evidence="6" type="ORF">FD25_GL001962</name>
</gene>
<dbReference type="PRINTS" id="PR00039">
    <property type="entry name" value="HTHLYSR"/>
</dbReference>
<proteinExistence type="inferred from homology"/>
<protein>
    <submittedName>
        <fullName evidence="6">Transcription regulator</fullName>
    </submittedName>
</protein>
<dbReference type="SUPFAM" id="SSF53850">
    <property type="entry name" value="Periplasmic binding protein-like II"/>
    <property type="match status" value="1"/>
</dbReference>
<dbReference type="FunFam" id="1.10.10.10:FF:000001">
    <property type="entry name" value="LysR family transcriptional regulator"/>
    <property type="match status" value="1"/>
</dbReference>
<name>A0A0R1LW07_9LACO</name>
<dbReference type="EMBL" id="AZDV01000003">
    <property type="protein sequence ID" value="KRK96466.1"/>
    <property type="molecule type" value="Genomic_DNA"/>
</dbReference>
<dbReference type="Pfam" id="PF00126">
    <property type="entry name" value="HTH_1"/>
    <property type="match status" value="1"/>
</dbReference>
<evidence type="ECO:0000259" key="5">
    <source>
        <dbReference type="PROSITE" id="PS50931"/>
    </source>
</evidence>
<sequence length="312" mass="35672">MRIQQLKYLETIVRTGSINEAAKQLYLTQPSLSNAVKDLENEMGIQILLRSKLGVTLTDDGREFMVYARQVLDQVRLLQDRYAKQPLRKQAFSVSAQHYAFVVHAFVDLLKTVRADEYHFTLRETETENILSDLTSFKSELGILYLNNFNRQVMQKLFKEQSLVFTPLFTAQPHVFVGRQNPLTQKKSVTLADLTDYPYLSYEQGDNHSFYFSEEILSTLERQKTIKVSDRATIFNLMVGLNGYTISSGIISSQLNDDKIVAIPLAVQDAMTLGWLKHRQIELSPLAQSYLTMLKAHIRGYGFTIMGEDGSH</sequence>
<evidence type="ECO:0000256" key="1">
    <source>
        <dbReference type="ARBA" id="ARBA00009437"/>
    </source>
</evidence>
<dbReference type="STRING" id="1423715.FD25_GL001962"/>
<feature type="domain" description="HTH lysR-type" evidence="5">
    <location>
        <begin position="1"/>
        <end position="58"/>
    </location>
</feature>
<dbReference type="InterPro" id="IPR000847">
    <property type="entry name" value="LysR_HTH_N"/>
</dbReference>
<dbReference type="Gene3D" id="1.10.10.10">
    <property type="entry name" value="Winged helix-like DNA-binding domain superfamily/Winged helix DNA-binding domain"/>
    <property type="match status" value="1"/>
</dbReference>
<comment type="similarity">
    <text evidence="1">Belongs to the LysR transcriptional regulatory family.</text>
</comment>
<dbReference type="InterPro" id="IPR005119">
    <property type="entry name" value="LysR_subst-bd"/>
</dbReference>
<dbReference type="Proteomes" id="UP000051955">
    <property type="component" value="Unassembled WGS sequence"/>
</dbReference>
<dbReference type="AlphaFoldDB" id="A0A0R1LW07"/>
<dbReference type="PROSITE" id="PS50931">
    <property type="entry name" value="HTH_LYSR"/>
    <property type="match status" value="1"/>
</dbReference>
<accession>A0A0R1LW07</accession>
<dbReference type="PANTHER" id="PTHR30346">
    <property type="entry name" value="TRANSCRIPTIONAL DUAL REGULATOR HCAR-RELATED"/>
    <property type="match status" value="1"/>
</dbReference>
<dbReference type="PANTHER" id="PTHR30346:SF0">
    <property type="entry name" value="HCA OPERON TRANSCRIPTIONAL ACTIVATOR HCAR"/>
    <property type="match status" value="1"/>
</dbReference>
<dbReference type="GO" id="GO:0003677">
    <property type="term" value="F:DNA binding"/>
    <property type="evidence" value="ECO:0007669"/>
    <property type="project" value="UniProtKB-KW"/>
</dbReference>
<evidence type="ECO:0000256" key="2">
    <source>
        <dbReference type="ARBA" id="ARBA00023015"/>
    </source>
</evidence>
<comment type="caution">
    <text evidence="6">The sequence shown here is derived from an EMBL/GenBank/DDBJ whole genome shotgun (WGS) entry which is preliminary data.</text>
</comment>
<evidence type="ECO:0000313" key="6">
    <source>
        <dbReference type="EMBL" id="KRK96466.1"/>
    </source>
</evidence>
<evidence type="ECO:0000256" key="3">
    <source>
        <dbReference type="ARBA" id="ARBA00023125"/>
    </source>
</evidence>
<dbReference type="OrthoDB" id="9803735at2"/>
<dbReference type="RefSeq" id="WP_057800821.1">
    <property type="nucleotide sequence ID" value="NZ_AZDV01000003.1"/>
</dbReference>
<reference evidence="6 7" key="1">
    <citation type="journal article" date="2015" name="Genome Announc.">
        <title>Expanding the biotechnology potential of lactobacilli through comparative genomics of 213 strains and associated genera.</title>
        <authorList>
            <person name="Sun Z."/>
            <person name="Harris H.M."/>
            <person name="McCann A."/>
            <person name="Guo C."/>
            <person name="Argimon S."/>
            <person name="Zhang W."/>
            <person name="Yang X."/>
            <person name="Jeffery I.B."/>
            <person name="Cooney J.C."/>
            <person name="Kagawa T.F."/>
            <person name="Liu W."/>
            <person name="Song Y."/>
            <person name="Salvetti E."/>
            <person name="Wrobel A."/>
            <person name="Rasinkangas P."/>
            <person name="Parkhill J."/>
            <person name="Rea M.C."/>
            <person name="O'Sullivan O."/>
            <person name="Ritari J."/>
            <person name="Douillard F.P."/>
            <person name="Paul Ross R."/>
            <person name="Yang R."/>
            <person name="Briner A.E."/>
            <person name="Felis G.E."/>
            <person name="de Vos W.M."/>
            <person name="Barrangou R."/>
            <person name="Klaenhammer T.R."/>
            <person name="Caufield P.W."/>
            <person name="Cui Y."/>
            <person name="Zhang H."/>
            <person name="O'Toole P.W."/>
        </authorList>
    </citation>
    <scope>NUCLEOTIDE SEQUENCE [LARGE SCALE GENOMIC DNA]</scope>
    <source>
        <strain evidence="6 7">DSM 19394</strain>
    </source>
</reference>
<keyword evidence="3" id="KW-0238">DNA-binding</keyword>
<dbReference type="CDD" id="cd05466">
    <property type="entry name" value="PBP2_LTTR_substrate"/>
    <property type="match status" value="1"/>
</dbReference>